<dbReference type="Gene3D" id="2.60.40.10">
    <property type="entry name" value="Immunoglobulins"/>
    <property type="match status" value="2"/>
</dbReference>
<keyword evidence="5 8" id="KW-0472">Membrane</keyword>
<evidence type="ECO:0000256" key="8">
    <source>
        <dbReference type="SAM" id="Phobius"/>
    </source>
</evidence>
<accession>A0AA88TIC8</accession>
<keyword evidence="3 9" id="KW-0732">Signal</keyword>
<proteinExistence type="predicted"/>
<evidence type="ECO:0000256" key="4">
    <source>
        <dbReference type="ARBA" id="ARBA00022989"/>
    </source>
</evidence>
<evidence type="ECO:0000256" key="7">
    <source>
        <dbReference type="SAM" id="MobiDB-lite"/>
    </source>
</evidence>
<feature type="signal peptide" evidence="9">
    <location>
        <begin position="1"/>
        <end position="22"/>
    </location>
</feature>
<gene>
    <name evidence="10" type="ORF">Q7C36_000077</name>
</gene>
<keyword evidence="6" id="KW-0675">Receptor</keyword>
<dbReference type="InterPro" id="IPR013783">
    <property type="entry name" value="Ig-like_fold"/>
</dbReference>
<dbReference type="GO" id="GO:0016064">
    <property type="term" value="P:immunoglobulin mediated immune response"/>
    <property type="evidence" value="ECO:0007669"/>
    <property type="project" value="TreeGrafter"/>
</dbReference>
<dbReference type="InterPro" id="IPR036116">
    <property type="entry name" value="FN3_sf"/>
</dbReference>
<dbReference type="SUPFAM" id="SSF49265">
    <property type="entry name" value="Fibronectin type III"/>
    <property type="match status" value="1"/>
</dbReference>
<evidence type="ECO:0000313" key="11">
    <source>
        <dbReference type="Proteomes" id="UP001187315"/>
    </source>
</evidence>
<evidence type="ECO:0000313" key="10">
    <source>
        <dbReference type="EMBL" id="KAK2868206.1"/>
    </source>
</evidence>
<evidence type="ECO:0000256" key="9">
    <source>
        <dbReference type="SAM" id="SignalP"/>
    </source>
</evidence>
<organism evidence="10 11">
    <name type="scientific">Tachysurus vachellii</name>
    <name type="common">Darkbarbel catfish</name>
    <name type="synonym">Pelteobagrus vachellii</name>
    <dbReference type="NCBI Taxonomy" id="175792"/>
    <lineage>
        <taxon>Eukaryota</taxon>
        <taxon>Metazoa</taxon>
        <taxon>Chordata</taxon>
        <taxon>Craniata</taxon>
        <taxon>Vertebrata</taxon>
        <taxon>Euteleostomi</taxon>
        <taxon>Actinopterygii</taxon>
        <taxon>Neopterygii</taxon>
        <taxon>Teleostei</taxon>
        <taxon>Ostariophysi</taxon>
        <taxon>Siluriformes</taxon>
        <taxon>Bagridae</taxon>
        <taxon>Tachysurus</taxon>
    </lineage>
</organism>
<keyword evidence="2 8" id="KW-0812">Transmembrane</keyword>
<dbReference type="GO" id="GO:0009897">
    <property type="term" value="C:external side of plasma membrane"/>
    <property type="evidence" value="ECO:0007669"/>
    <property type="project" value="TreeGrafter"/>
</dbReference>
<name>A0AA88TIC8_TACVA</name>
<keyword evidence="11" id="KW-1185">Reference proteome</keyword>
<comment type="caution">
    <text evidence="10">The sequence shown here is derived from an EMBL/GenBank/DDBJ whole genome shotgun (WGS) entry which is preliminary data.</text>
</comment>
<evidence type="ECO:0000256" key="1">
    <source>
        <dbReference type="ARBA" id="ARBA00004167"/>
    </source>
</evidence>
<evidence type="ECO:0000256" key="3">
    <source>
        <dbReference type="ARBA" id="ARBA00022729"/>
    </source>
</evidence>
<dbReference type="PANTHER" id="PTHR23037">
    <property type="entry name" value="CYTOKINE RECEPTOR"/>
    <property type="match status" value="1"/>
</dbReference>
<evidence type="ECO:0000256" key="6">
    <source>
        <dbReference type="ARBA" id="ARBA00023170"/>
    </source>
</evidence>
<feature type="region of interest" description="Disordered" evidence="7">
    <location>
        <begin position="334"/>
        <end position="358"/>
    </location>
</feature>
<evidence type="ECO:0008006" key="12">
    <source>
        <dbReference type="Google" id="ProtNLM"/>
    </source>
</evidence>
<dbReference type="EMBL" id="JAVHJS010000001">
    <property type="protein sequence ID" value="KAK2868206.1"/>
    <property type="molecule type" value="Genomic_DNA"/>
</dbReference>
<keyword evidence="4 8" id="KW-1133">Transmembrane helix</keyword>
<protein>
    <recommendedName>
        <fullName evidence="12">Interleukin-4 receptor alpha N-terminal domain-containing protein</fullName>
    </recommendedName>
</protein>
<feature type="chain" id="PRO_5041706609" description="Interleukin-4 receptor alpha N-terminal domain-containing protein" evidence="9">
    <location>
        <begin position="23"/>
        <end position="492"/>
    </location>
</feature>
<evidence type="ECO:0000256" key="5">
    <source>
        <dbReference type="ARBA" id="ARBA00023136"/>
    </source>
</evidence>
<dbReference type="GO" id="GO:0004896">
    <property type="term" value="F:cytokine receptor activity"/>
    <property type="evidence" value="ECO:0007669"/>
    <property type="project" value="TreeGrafter"/>
</dbReference>
<dbReference type="AlphaFoldDB" id="A0AA88TIC8"/>
<sequence>MGALIIILHVTLLLSSFSFTESSAFLQCFNDYDIELKCSFLSEPNSCSQYKLSVTRLKRLYTCHFIEIRHGECECRLEMKDGFVIYEILVIKLLKGDEIWHTTSISTEESIKPRRPIITSVIQKKNGDFSVNLNTTYPEKMKTFLDYLDVELQYGIVGSNVNVTEHVGNVHNSYEIVGRKLQPNSKYIIKARVKSNYPSNKMFSDYSEPFVFSTPQSLQNILRIIIPTLCILLIICISSVYFWFNRIIKPWWDEIPMPKFSTNFVKQVPQLLSFQTEFSSLSLDSLANHISKNTCVEVQSEDPYKFYNPSTGKGIEKASLAYLLASHQNMKTNGSEHTGFKHQSTNTNQSCRNQQSDELSSGIWKQESGISNKTYLLSKSSMSSIYKQPANQDSSKNSEVFSENLQMDFEYYKWAGSTTSGNYNLISIATPNTEMSVDLLYHSVGGVVDHKALSYCNDLIIEKSFNTKKPQDVLFSASDDILIPMEDGYQAI</sequence>
<evidence type="ECO:0000256" key="2">
    <source>
        <dbReference type="ARBA" id="ARBA00022692"/>
    </source>
</evidence>
<dbReference type="PANTHER" id="PTHR23037:SF42">
    <property type="entry name" value="CYTOKINE RECEPTOR COMMON SUBUNIT GAMMA ISOFORM X1-RELATED"/>
    <property type="match status" value="1"/>
</dbReference>
<feature type="transmembrane region" description="Helical" evidence="8">
    <location>
        <begin position="224"/>
        <end position="244"/>
    </location>
</feature>
<comment type="subcellular location">
    <subcellularLocation>
        <location evidence="1">Membrane</location>
        <topology evidence="1">Single-pass membrane protein</topology>
    </subcellularLocation>
</comment>
<reference evidence="10" key="1">
    <citation type="submission" date="2023-08" db="EMBL/GenBank/DDBJ databases">
        <title>Pelteobagrus vachellii genome.</title>
        <authorList>
            <person name="Liu H."/>
        </authorList>
    </citation>
    <scope>NUCLEOTIDE SEQUENCE</scope>
    <source>
        <strain evidence="10">PRFRI_2022a</strain>
        <tissue evidence="10">Muscle</tissue>
    </source>
</reference>
<dbReference type="Proteomes" id="UP001187315">
    <property type="component" value="Unassembled WGS sequence"/>
</dbReference>